<dbReference type="Gene3D" id="2.10.25.10">
    <property type="entry name" value="Laminin"/>
    <property type="match status" value="2"/>
</dbReference>
<dbReference type="InterPro" id="IPR002919">
    <property type="entry name" value="TIL_dom"/>
</dbReference>
<evidence type="ECO:0000313" key="3">
    <source>
        <dbReference type="EMBL" id="KAF2893833.1"/>
    </source>
</evidence>
<accession>A0A8K0GD17</accession>
<dbReference type="OrthoDB" id="6236007at2759"/>
<dbReference type="Pfam" id="PF01826">
    <property type="entry name" value="TIL"/>
    <property type="match status" value="1"/>
</dbReference>
<feature type="domain" description="TIL" evidence="2">
    <location>
        <begin position="22"/>
        <end position="72"/>
    </location>
</feature>
<evidence type="ECO:0000313" key="4">
    <source>
        <dbReference type="Proteomes" id="UP000801492"/>
    </source>
</evidence>
<keyword evidence="1" id="KW-0732">Signal</keyword>
<name>A0A8K0GD17_IGNLU</name>
<organism evidence="3 4">
    <name type="scientific">Ignelater luminosus</name>
    <name type="common">Cucubano</name>
    <name type="synonym">Pyrophorus luminosus</name>
    <dbReference type="NCBI Taxonomy" id="2038154"/>
    <lineage>
        <taxon>Eukaryota</taxon>
        <taxon>Metazoa</taxon>
        <taxon>Ecdysozoa</taxon>
        <taxon>Arthropoda</taxon>
        <taxon>Hexapoda</taxon>
        <taxon>Insecta</taxon>
        <taxon>Pterygota</taxon>
        <taxon>Neoptera</taxon>
        <taxon>Endopterygota</taxon>
        <taxon>Coleoptera</taxon>
        <taxon>Polyphaga</taxon>
        <taxon>Elateriformia</taxon>
        <taxon>Elateroidea</taxon>
        <taxon>Elateridae</taxon>
        <taxon>Agrypninae</taxon>
        <taxon>Pyrophorini</taxon>
        <taxon>Ignelater</taxon>
    </lineage>
</organism>
<feature type="signal peptide" evidence="1">
    <location>
        <begin position="1"/>
        <end position="19"/>
    </location>
</feature>
<keyword evidence="4" id="KW-1185">Reference proteome</keyword>
<evidence type="ECO:0000259" key="2">
    <source>
        <dbReference type="Pfam" id="PF01826"/>
    </source>
</evidence>
<comment type="caution">
    <text evidence="3">The sequence shown here is derived from an EMBL/GenBank/DDBJ whole genome shotgun (WGS) entry which is preliminary data.</text>
</comment>
<evidence type="ECO:0000256" key="1">
    <source>
        <dbReference type="SAM" id="SignalP"/>
    </source>
</evidence>
<protein>
    <recommendedName>
        <fullName evidence="2">TIL domain-containing protein</fullName>
    </recommendedName>
</protein>
<proteinExistence type="predicted"/>
<dbReference type="EMBL" id="VTPC01007620">
    <property type="protein sequence ID" value="KAF2893833.1"/>
    <property type="molecule type" value="Genomic_DNA"/>
</dbReference>
<dbReference type="AlphaFoldDB" id="A0A8K0GD17"/>
<reference evidence="3" key="1">
    <citation type="submission" date="2019-08" db="EMBL/GenBank/DDBJ databases">
        <title>The genome of the North American firefly Photinus pyralis.</title>
        <authorList>
            <consortium name="Photinus pyralis genome working group"/>
            <person name="Fallon T.R."/>
            <person name="Sander Lower S.E."/>
            <person name="Weng J.-K."/>
        </authorList>
    </citation>
    <scope>NUCLEOTIDE SEQUENCE</scope>
    <source>
        <strain evidence="3">TRF0915ILg1</strain>
        <tissue evidence="3">Whole body</tissue>
    </source>
</reference>
<dbReference type="SUPFAM" id="SSF57567">
    <property type="entry name" value="Serine protease inhibitors"/>
    <property type="match status" value="2"/>
</dbReference>
<feature type="chain" id="PRO_5035464032" description="TIL domain-containing protein" evidence="1">
    <location>
        <begin position="20"/>
        <end position="147"/>
    </location>
</feature>
<dbReference type="Proteomes" id="UP000801492">
    <property type="component" value="Unassembled WGS sequence"/>
</dbReference>
<gene>
    <name evidence="3" type="ORF">ILUMI_12336</name>
</gene>
<dbReference type="InterPro" id="IPR036084">
    <property type="entry name" value="Ser_inhib-like_sf"/>
</dbReference>
<dbReference type="CDD" id="cd19941">
    <property type="entry name" value="TIL"/>
    <property type="match status" value="2"/>
</dbReference>
<sequence length="147" mass="15629">MRSLLYVFVLFFLAAVALGNRCPGNQVYSDCHKPVGCRLTCENYQNPPGVCAAVCVQGCGCPSNLALNSAGCLGNQEYGTCHRPVACRLTCGNYLNPPTNCENRCVIGCACPSHLVQNPTGYCVQSSECRLSSSSSPSSPWLGTIKI</sequence>